<dbReference type="NCBIfam" id="TIGR00593">
    <property type="entry name" value="pola"/>
    <property type="match status" value="1"/>
</dbReference>
<evidence type="ECO:0000259" key="12">
    <source>
        <dbReference type="SMART" id="SM00475"/>
    </source>
</evidence>
<dbReference type="GO" id="GO:0006261">
    <property type="term" value="P:DNA-templated DNA replication"/>
    <property type="evidence" value="ECO:0007669"/>
    <property type="project" value="UniProtKB-UniRule"/>
</dbReference>
<dbReference type="InterPro" id="IPR029060">
    <property type="entry name" value="PIN-like_dom_sf"/>
</dbReference>
<keyword evidence="5 11" id="KW-0227">DNA damage</keyword>
<name>A0A1G2LTP9_9BACT</name>
<dbReference type="InterPro" id="IPR001098">
    <property type="entry name" value="DNA-dir_DNA_pol_A_palm_dom"/>
</dbReference>
<keyword evidence="11" id="KW-0269">Exonuclease</keyword>
<dbReference type="Gene3D" id="3.30.70.370">
    <property type="match status" value="1"/>
</dbReference>
<dbReference type="InterPro" id="IPR036397">
    <property type="entry name" value="RNaseH_sf"/>
</dbReference>
<evidence type="ECO:0000256" key="5">
    <source>
        <dbReference type="ARBA" id="ARBA00022763"/>
    </source>
</evidence>
<dbReference type="FunFam" id="1.10.150.20:FF:000002">
    <property type="entry name" value="DNA polymerase I"/>
    <property type="match status" value="1"/>
</dbReference>
<dbReference type="SMART" id="SM00482">
    <property type="entry name" value="POLAc"/>
    <property type="match status" value="1"/>
</dbReference>
<dbReference type="InterPro" id="IPR002298">
    <property type="entry name" value="DNA_polymerase_A"/>
</dbReference>
<dbReference type="Gene3D" id="3.40.50.1010">
    <property type="entry name" value="5'-nuclease"/>
    <property type="match status" value="1"/>
</dbReference>
<dbReference type="InterPro" id="IPR008918">
    <property type="entry name" value="HhH2"/>
</dbReference>
<keyword evidence="6 11" id="KW-0239">DNA-directed DNA polymerase</keyword>
<reference evidence="14 15" key="1">
    <citation type="journal article" date="2016" name="Nat. Commun.">
        <title>Thousands of microbial genomes shed light on interconnected biogeochemical processes in an aquifer system.</title>
        <authorList>
            <person name="Anantharaman K."/>
            <person name="Brown C.T."/>
            <person name="Hug L.A."/>
            <person name="Sharon I."/>
            <person name="Castelle C.J."/>
            <person name="Probst A.J."/>
            <person name="Thomas B.C."/>
            <person name="Singh A."/>
            <person name="Wilkins M.J."/>
            <person name="Karaoz U."/>
            <person name="Brodie E.L."/>
            <person name="Williams K.H."/>
            <person name="Hubbard S.S."/>
            <person name="Banfield J.F."/>
        </authorList>
    </citation>
    <scope>NUCLEOTIDE SEQUENCE [LARGE SCALE GENOMIC DNA]</scope>
</reference>
<dbReference type="SMART" id="SM00475">
    <property type="entry name" value="53EXOc"/>
    <property type="match status" value="1"/>
</dbReference>
<dbReference type="SUPFAM" id="SSF47807">
    <property type="entry name" value="5' to 3' exonuclease, C-terminal subdomain"/>
    <property type="match status" value="1"/>
</dbReference>
<evidence type="ECO:0000256" key="9">
    <source>
        <dbReference type="ARBA" id="ARBA00049244"/>
    </source>
</evidence>
<dbReference type="GO" id="GO:0003677">
    <property type="term" value="F:DNA binding"/>
    <property type="evidence" value="ECO:0007669"/>
    <property type="project" value="UniProtKB-UniRule"/>
</dbReference>
<dbReference type="AlphaFoldDB" id="A0A1G2LTP9"/>
<comment type="catalytic activity">
    <reaction evidence="9 11">
        <text>DNA(n) + a 2'-deoxyribonucleoside 5'-triphosphate = DNA(n+1) + diphosphate</text>
        <dbReference type="Rhea" id="RHEA:22508"/>
        <dbReference type="Rhea" id="RHEA-COMP:17339"/>
        <dbReference type="Rhea" id="RHEA-COMP:17340"/>
        <dbReference type="ChEBI" id="CHEBI:33019"/>
        <dbReference type="ChEBI" id="CHEBI:61560"/>
        <dbReference type="ChEBI" id="CHEBI:173112"/>
        <dbReference type="EC" id="2.7.7.7"/>
    </reaction>
</comment>
<dbReference type="EMBL" id="MHQZ01000016">
    <property type="protein sequence ID" value="OHA14229.1"/>
    <property type="molecule type" value="Genomic_DNA"/>
</dbReference>
<dbReference type="InterPro" id="IPR036279">
    <property type="entry name" value="5-3_exonuclease_C_sf"/>
</dbReference>
<keyword evidence="7 11" id="KW-0238">DNA-binding</keyword>
<evidence type="ECO:0000256" key="6">
    <source>
        <dbReference type="ARBA" id="ARBA00022932"/>
    </source>
</evidence>
<evidence type="ECO:0000256" key="4">
    <source>
        <dbReference type="ARBA" id="ARBA00022705"/>
    </source>
</evidence>
<dbReference type="NCBIfam" id="NF004397">
    <property type="entry name" value="PRK05755.1"/>
    <property type="match status" value="1"/>
</dbReference>
<dbReference type="CDD" id="cd08637">
    <property type="entry name" value="DNA_pol_A_pol_I_C"/>
    <property type="match status" value="1"/>
</dbReference>
<feature type="domain" description="DNA-directed DNA polymerase family A palm" evidence="13">
    <location>
        <begin position="637"/>
        <end position="845"/>
    </location>
</feature>
<evidence type="ECO:0000256" key="7">
    <source>
        <dbReference type="ARBA" id="ARBA00023125"/>
    </source>
</evidence>
<dbReference type="InterPro" id="IPR043502">
    <property type="entry name" value="DNA/RNA_pol_sf"/>
</dbReference>
<accession>A0A1G2LTP9</accession>
<proteinExistence type="inferred from homology"/>
<dbReference type="PANTHER" id="PTHR10133:SF27">
    <property type="entry name" value="DNA POLYMERASE NU"/>
    <property type="match status" value="1"/>
</dbReference>
<dbReference type="Pfam" id="PF01367">
    <property type="entry name" value="5_3_exonuc"/>
    <property type="match status" value="1"/>
</dbReference>
<organism evidence="14 15">
    <name type="scientific">Candidatus Tagabacteria bacterium RIFCSPLOWO2_01_FULL_39_11</name>
    <dbReference type="NCBI Taxonomy" id="1802295"/>
    <lineage>
        <taxon>Bacteria</taxon>
        <taxon>Candidatus Tagaibacteriota</taxon>
    </lineage>
</organism>
<comment type="similarity">
    <text evidence="1 11">Belongs to the DNA polymerase type-A family.</text>
</comment>
<dbReference type="CDD" id="cd09859">
    <property type="entry name" value="PIN_53EXO"/>
    <property type="match status" value="1"/>
</dbReference>
<dbReference type="FunFam" id="1.20.1060.10:FF:000001">
    <property type="entry name" value="DNA polymerase I"/>
    <property type="match status" value="1"/>
</dbReference>
<dbReference type="CDD" id="cd09898">
    <property type="entry name" value="H3TH_53EXO"/>
    <property type="match status" value="1"/>
</dbReference>
<dbReference type="GO" id="GO:0008409">
    <property type="term" value="F:5'-3' exonuclease activity"/>
    <property type="evidence" value="ECO:0007669"/>
    <property type="project" value="UniProtKB-UniRule"/>
</dbReference>
<dbReference type="Pfam" id="PF00476">
    <property type="entry name" value="DNA_pol_A"/>
    <property type="match status" value="1"/>
</dbReference>
<dbReference type="Gene3D" id="1.20.1060.10">
    <property type="entry name" value="Taq DNA Polymerase, Chain T, domain 4"/>
    <property type="match status" value="1"/>
</dbReference>
<dbReference type="PANTHER" id="PTHR10133">
    <property type="entry name" value="DNA POLYMERASE I"/>
    <property type="match status" value="1"/>
</dbReference>
<keyword evidence="3 11" id="KW-0548">Nucleotidyltransferase</keyword>
<dbReference type="InterPro" id="IPR020046">
    <property type="entry name" value="5-3_exonucl_a-hlix_arch_N"/>
</dbReference>
<sequence length="885" mass="100521">MKSGKKQKILVLLDSHAILHRAYHALPNFSSPLGEPTGALYGFSAVLLKILRELKPNYIAACFDLPGPTFRHAVYEKYKAKRPKMAEELISQIAKSKEVLNAFKIPVYEHPGFEADDILGTVVEKLKNKKDLKIIIASGDMDTLQLVEGNKVVVYTLRKGVKDIVLYNETDVKKRFGFEPGLLPDFKGLKGDPSDNIIGVPGIGDKTAEILVREFGTIENMYKKLKSGEALFKKTGIKEGAIEKLKKNEESALFSKALAEIRRDAPIKFSLEEAGRFNEFNKEEIRKKFNQLGFKSLISRIEEMNNPKVELAANDENQGKEIAEKFNKEMFKAAEEYFWILDEEDGGIFTAFNVSSSDKSGQAKVSKLTEKDVEKNKNFFEEIFKKKRKNYAYDAKKISHYFSRYGVTSDFDFDIMIACWILEPSVPNPSLHDIFHLMKQASDVEFVSKPEDFSSLFRLKELVLEKLGKQRLLDVFLNIEMPLIRVLFKMEKKGISADAFYLKKLSERYGAKLKELEKAIYKDAGEEFNVNSTRQLANIIFGKLKLDAKGLKKTEKGSRSTRFSELLKLKSLHPVIEKIIFQRELAKLVSTYVDALPDLIADDGRIHTNFVQTGTVTGRLSSQNPNLQNLPVKTEFGRNIRQAFKPKKGFVFLSCDYSQIELRIAAILSKDKKMLGAFKKGEDVHTATASEVFSVAPGEVTSEMRNKAKVINFGIIYGMGVNALALNLNVSRNEARIFLDSYFENFSGIKSYIEKLKENAEKNGYVETFFGRKRFLPYINSQNFVLKREAERMAINMPVQGTAADIMKLAMIEVDKLLGQVLFKDKVFMILQVHDELLFEIKKDVLDKVADKIKSIMENVYKGEVVLKADVKAGNNYNNLKIFEF</sequence>
<dbReference type="Proteomes" id="UP000178302">
    <property type="component" value="Unassembled WGS sequence"/>
</dbReference>
<evidence type="ECO:0000256" key="1">
    <source>
        <dbReference type="ARBA" id="ARBA00007705"/>
    </source>
</evidence>
<keyword evidence="4 11" id="KW-0235">DNA replication</keyword>
<evidence type="ECO:0000256" key="2">
    <source>
        <dbReference type="ARBA" id="ARBA00022679"/>
    </source>
</evidence>
<dbReference type="GO" id="GO:0006302">
    <property type="term" value="P:double-strand break repair"/>
    <property type="evidence" value="ECO:0007669"/>
    <property type="project" value="TreeGrafter"/>
</dbReference>
<evidence type="ECO:0000256" key="11">
    <source>
        <dbReference type="RuleBase" id="RU004460"/>
    </source>
</evidence>
<evidence type="ECO:0000259" key="13">
    <source>
        <dbReference type="SMART" id="SM00482"/>
    </source>
</evidence>
<dbReference type="GO" id="GO:0003887">
    <property type="term" value="F:DNA-directed DNA polymerase activity"/>
    <property type="evidence" value="ECO:0007669"/>
    <property type="project" value="UniProtKB-UniRule"/>
</dbReference>
<dbReference type="InterPro" id="IPR012337">
    <property type="entry name" value="RNaseH-like_sf"/>
</dbReference>
<dbReference type="Pfam" id="PF02739">
    <property type="entry name" value="5_3_exonuc_N"/>
    <property type="match status" value="1"/>
</dbReference>
<dbReference type="EC" id="2.7.7.7" evidence="10 11"/>
<dbReference type="InterPro" id="IPR018320">
    <property type="entry name" value="DNA_polymerase_1"/>
</dbReference>
<dbReference type="InterPro" id="IPR002421">
    <property type="entry name" value="5-3_exonuclease"/>
</dbReference>
<dbReference type="SMART" id="SM00279">
    <property type="entry name" value="HhH2"/>
    <property type="match status" value="1"/>
</dbReference>
<evidence type="ECO:0000313" key="14">
    <source>
        <dbReference type="EMBL" id="OHA14229.1"/>
    </source>
</evidence>
<keyword evidence="11" id="KW-0540">Nuclease</keyword>
<dbReference type="Gene3D" id="1.10.150.20">
    <property type="entry name" value="5' to 3' exonuclease, C-terminal subdomain"/>
    <property type="match status" value="2"/>
</dbReference>
<keyword evidence="2 11" id="KW-0808">Transferase</keyword>
<comment type="caution">
    <text evidence="14">The sequence shown here is derived from an EMBL/GenBank/DDBJ whole genome shotgun (WGS) entry which is preliminary data.</text>
</comment>
<dbReference type="InterPro" id="IPR019760">
    <property type="entry name" value="DNA-dir_DNA_pol_A_CS"/>
</dbReference>
<gene>
    <name evidence="11" type="primary">polA</name>
    <name evidence="14" type="ORF">A2909_02880</name>
</gene>
<keyword evidence="11" id="KW-0378">Hydrolase</keyword>
<dbReference type="SUPFAM" id="SSF56672">
    <property type="entry name" value="DNA/RNA polymerases"/>
    <property type="match status" value="1"/>
</dbReference>
<dbReference type="PRINTS" id="PR00868">
    <property type="entry name" value="DNAPOLI"/>
</dbReference>
<keyword evidence="8 11" id="KW-0234">DNA repair</keyword>
<dbReference type="InterPro" id="IPR020045">
    <property type="entry name" value="DNA_polI_H3TH"/>
</dbReference>
<dbReference type="SUPFAM" id="SSF88723">
    <property type="entry name" value="PIN domain-like"/>
    <property type="match status" value="1"/>
</dbReference>
<dbReference type="SUPFAM" id="SSF53098">
    <property type="entry name" value="Ribonuclease H-like"/>
    <property type="match status" value="1"/>
</dbReference>
<feature type="domain" description="5'-3' exonuclease" evidence="12">
    <location>
        <begin position="5"/>
        <end position="277"/>
    </location>
</feature>
<dbReference type="Gene3D" id="3.30.420.10">
    <property type="entry name" value="Ribonuclease H-like superfamily/Ribonuclease H"/>
    <property type="match status" value="1"/>
</dbReference>
<protein>
    <recommendedName>
        <fullName evidence="10 11">DNA polymerase I</fullName>
        <ecNumber evidence="10 11">2.7.7.7</ecNumber>
    </recommendedName>
</protein>
<evidence type="ECO:0000313" key="15">
    <source>
        <dbReference type="Proteomes" id="UP000178302"/>
    </source>
</evidence>
<dbReference type="FunFam" id="1.10.150.20:FF:000003">
    <property type="entry name" value="DNA polymerase I"/>
    <property type="match status" value="1"/>
</dbReference>
<evidence type="ECO:0000256" key="8">
    <source>
        <dbReference type="ARBA" id="ARBA00023204"/>
    </source>
</evidence>
<comment type="function">
    <text evidence="11">In addition to polymerase activity, this DNA polymerase exhibits 5'-3' exonuclease activity.</text>
</comment>
<dbReference type="PROSITE" id="PS00447">
    <property type="entry name" value="DNA_POLYMERASE_A"/>
    <property type="match status" value="1"/>
</dbReference>
<evidence type="ECO:0000256" key="3">
    <source>
        <dbReference type="ARBA" id="ARBA00022695"/>
    </source>
</evidence>
<evidence type="ECO:0000256" key="10">
    <source>
        <dbReference type="NCBIfam" id="TIGR00593"/>
    </source>
</evidence>